<dbReference type="EMBL" id="VJMJ01000106">
    <property type="protein sequence ID" value="KAF0734791.1"/>
    <property type="molecule type" value="Genomic_DNA"/>
</dbReference>
<evidence type="ECO:0000256" key="2">
    <source>
        <dbReference type="ARBA" id="ARBA00022448"/>
    </source>
</evidence>
<dbReference type="PANTHER" id="PTHR10027">
    <property type="entry name" value="CALCIUM-ACTIVATED POTASSIUM CHANNEL ALPHA CHAIN"/>
    <property type="match status" value="1"/>
</dbReference>
<evidence type="ECO:0000256" key="7">
    <source>
        <dbReference type="ARBA" id="ARBA00022989"/>
    </source>
</evidence>
<dbReference type="Gene3D" id="1.20.120.350">
    <property type="entry name" value="Voltage-gated potassium channels. Chain C"/>
    <property type="match status" value="1"/>
</dbReference>
<evidence type="ECO:0000259" key="14">
    <source>
        <dbReference type="Pfam" id="PF22614"/>
    </source>
</evidence>
<reference evidence="15 16" key="1">
    <citation type="submission" date="2019-07" db="EMBL/GenBank/DDBJ databases">
        <title>Genomics analysis of Aphanomyces spp. identifies a new class of oomycete effector associated with host adaptation.</title>
        <authorList>
            <person name="Gaulin E."/>
        </authorList>
    </citation>
    <scope>NUCLEOTIDE SEQUENCE [LARGE SCALE GENOMIC DNA]</scope>
    <source>
        <strain evidence="15 16">ATCC 201684</strain>
    </source>
</reference>
<evidence type="ECO:0000256" key="8">
    <source>
        <dbReference type="ARBA" id="ARBA00023065"/>
    </source>
</evidence>
<dbReference type="GO" id="GO:0016020">
    <property type="term" value="C:membrane"/>
    <property type="evidence" value="ECO:0007669"/>
    <property type="project" value="UniProtKB-SubCell"/>
</dbReference>
<evidence type="ECO:0000256" key="11">
    <source>
        <dbReference type="SAM" id="Phobius"/>
    </source>
</evidence>
<comment type="caution">
    <text evidence="15">The sequence shown here is derived from an EMBL/GenBank/DDBJ whole genome shotgun (WGS) entry which is preliminary data.</text>
</comment>
<dbReference type="VEuPathDB" id="FungiDB:AeMF1_001503"/>
<dbReference type="InterPro" id="IPR003148">
    <property type="entry name" value="RCK_N"/>
</dbReference>
<gene>
    <name evidence="15" type="ORF">Ae201684_008639</name>
</gene>
<dbReference type="Pfam" id="PF03493">
    <property type="entry name" value="BK_channel_a"/>
    <property type="match status" value="1"/>
</dbReference>
<evidence type="ECO:0000259" key="13">
    <source>
        <dbReference type="Pfam" id="PF03493"/>
    </source>
</evidence>
<feature type="domain" description="Ion transport" evidence="12">
    <location>
        <begin position="80"/>
        <end position="287"/>
    </location>
</feature>
<keyword evidence="10" id="KW-0407">Ion channel</keyword>
<evidence type="ECO:0000313" key="15">
    <source>
        <dbReference type="EMBL" id="KAF0734791.1"/>
    </source>
</evidence>
<accession>A0A6G0X4C9</accession>
<comment type="subcellular location">
    <subcellularLocation>
        <location evidence="1">Membrane</location>
        <topology evidence="1">Multi-pass membrane protein</topology>
    </subcellularLocation>
</comment>
<dbReference type="InterPro" id="IPR047871">
    <property type="entry name" value="K_chnl_Slo-like"/>
</dbReference>
<keyword evidence="16" id="KW-1185">Reference proteome</keyword>
<name>A0A6G0X4C9_9STRA</name>
<protein>
    <recommendedName>
        <fullName evidence="17">Ion transport domain-containing protein</fullName>
    </recommendedName>
</protein>
<evidence type="ECO:0000313" key="16">
    <source>
        <dbReference type="Proteomes" id="UP000481153"/>
    </source>
</evidence>
<feature type="transmembrane region" description="Helical" evidence="11">
    <location>
        <begin position="203"/>
        <end position="224"/>
    </location>
</feature>
<keyword evidence="6" id="KW-0630">Potassium</keyword>
<evidence type="ECO:0000256" key="4">
    <source>
        <dbReference type="ARBA" id="ARBA00022692"/>
    </source>
</evidence>
<evidence type="ECO:0000256" key="1">
    <source>
        <dbReference type="ARBA" id="ARBA00004141"/>
    </source>
</evidence>
<feature type="transmembrane region" description="Helical" evidence="11">
    <location>
        <begin position="133"/>
        <end position="153"/>
    </location>
</feature>
<proteinExistence type="predicted"/>
<dbReference type="PRINTS" id="PR00169">
    <property type="entry name" value="KCHANNEL"/>
</dbReference>
<dbReference type="InterPro" id="IPR027359">
    <property type="entry name" value="Volt_channel_dom_sf"/>
</dbReference>
<feature type="domain" description="Calcium-activated potassium channel BK alpha subunit" evidence="13">
    <location>
        <begin position="459"/>
        <end position="549"/>
    </location>
</feature>
<dbReference type="GO" id="GO:0005267">
    <property type="term" value="F:potassium channel activity"/>
    <property type="evidence" value="ECO:0007669"/>
    <property type="project" value="UniProtKB-KW"/>
</dbReference>
<dbReference type="AlphaFoldDB" id="A0A6G0X4C9"/>
<evidence type="ECO:0000259" key="12">
    <source>
        <dbReference type="Pfam" id="PF00520"/>
    </source>
</evidence>
<evidence type="ECO:0000256" key="5">
    <source>
        <dbReference type="ARBA" id="ARBA00022826"/>
    </source>
</evidence>
<feature type="transmembrane region" description="Helical" evidence="11">
    <location>
        <begin position="107"/>
        <end position="124"/>
    </location>
</feature>
<dbReference type="Proteomes" id="UP000481153">
    <property type="component" value="Unassembled WGS sequence"/>
</dbReference>
<keyword evidence="4 11" id="KW-0812">Transmembrane</keyword>
<keyword evidence="8" id="KW-0406">Ion transport</keyword>
<organism evidence="15 16">
    <name type="scientific">Aphanomyces euteiches</name>
    <dbReference type="NCBI Taxonomy" id="100861"/>
    <lineage>
        <taxon>Eukaryota</taxon>
        <taxon>Sar</taxon>
        <taxon>Stramenopiles</taxon>
        <taxon>Oomycota</taxon>
        <taxon>Saprolegniomycetes</taxon>
        <taxon>Saprolegniales</taxon>
        <taxon>Verrucalvaceae</taxon>
        <taxon>Aphanomyces</taxon>
    </lineage>
</organism>
<evidence type="ECO:0000256" key="3">
    <source>
        <dbReference type="ARBA" id="ARBA00022538"/>
    </source>
</evidence>
<evidence type="ECO:0008006" key="17">
    <source>
        <dbReference type="Google" id="ProtNLM"/>
    </source>
</evidence>
<evidence type="ECO:0000256" key="9">
    <source>
        <dbReference type="ARBA" id="ARBA00023136"/>
    </source>
</evidence>
<feature type="transmembrane region" description="Helical" evidence="11">
    <location>
        <begin position="79"/>
        <end position="101"/>
    </location>
</feature>
<keyword evidence="9 11" id="KW-0472">Membrane</keyword>
<keyword evidence="2" id="KW-0813">Transport</keyword>
<dbReference type="PANTHER" id="PTHR10027:SF10">
    <property type="entry name" value="SLOWPOKE 2, ISOFORM D"/>
    <property type="match status" value="1"/>
</dbReference>
<feature type="transmembrane region" description="Helical" evidence="11">
    <location>
        <begin position="244"/>
        <end position="263"/>
    </location>
</feature>
<keyword evidence="7 11" id="KW-1133">Transmembrane helix</keyword>
<keyword evidence="3" id="KW-0633">Potassium transport</keyword>
<feature type="domain" description="RCK N-terminal" evidence="14">
    <location>
        <begin position="314"/>
        <end position="441"/>
    </location>
</feature>
<dbReference type="Pfam" id="PF00520">
    <property type="entry name" value="Ion_trans"/>
    <property type="match status" value="1"/>
</dbReference>
<dbReference type="Gene3D" id="1.10.287.70">
    <property type="match status" value="1"/>
</dbReference>
<evidence type="ECO:0000256" key="10">
    <source>
        <dbReference type="ARBA" id="ARBA00023303"/>
    </source>
</evidence>
<dbReference type="InterPro" id="IPR003929">
    <property type="entry name" value="K_chnl_BK_asu"/>
</dbReference>
<dbReference type="InterPro" id="IPR005821">
    <property type="entry name" value="Ion_trans_dom"/>
</dbReference>
<feature type="domain" description="RCK N-terminal" evidence="14">
    <location>
        <begin position="712"/>
        <end position="830"/>
    </location>
</feature>
<dbReference type="Gene3D" id="3.40.50.720">
    <property type="entry name" value="NAD(P)-binding Rossmann-like Domain"/>
    <property type="match status" value="1"/>
</dbReference>
<evidence type="ECO:0000256" key="6">
    <source>
        <dbReference type="ARBA" id="ARBA00022958"/>
    </source>
</evidence>
<dbReference type="Pfam" id="PF22614">
    <property type="entry name" value="Slo-like_RCK"/>
    <property type="match status" value="2"/>
</dbReference>
<sequence>MTVLPAKTWSSRRGLAAGVSLRMKREKAFLSDRQKLTEESILSKILLGNEQWDLFHGIPKGYSLRTRVRIKLETSRTGYAWDILQTIVSLVACALCVVQSYMPDASYPQLDLVICGVFAADYILRFYCAENRYIFPFTFTAIIDVLAVAPTIYDRFIEPLAEIHGQKPTLAFVRFIRVLRVMKVIQMSRHSPTQLISAVQQQLISLGLLITSIVFVSACLFQLVENSYRDSIITADGRVVDESLTLGDCFYFILVTISTVGYGDVIPVTTFGKFVTCAMILMSLVMLPKEVNRLIELLSMQSPFRRTYNPHPANPHVLLLGYVSNATTLMDFINEFYHPDRIVGNGDGIATMNNIPCVIMAPMEPTEEVRALLLNPLLQNKVIYIKGSIFNEDDFRRVGGDMAQAAFLLTDKNSNDSTAEDANTVLRSLLLENANPLLQVFMQVIRPSYTEVLTHNHRHHVLCIDELKLNLMAKNCLCPGLSTLVCNLFRSSNIPDALPAAEWRREYMEGCTMEIYTTAAPFYLTDLPFTQAASILYDIFDGEVILVGVHQGDVTSRSFAADASCYKSRPTFLNSIKALSASFFAEEVHAPWSRSHPPSAAGHNDDKTRTRRTFVNPGANFVLKSHHTLYVLCESRNVAQLVSSSAYYNHWVDRGNTIDKSEPPLPQINNVHLANTKLVATRAPVCRSRKEVCIGAAVPLEDLDPFSSTATLRDHIIVVSDLVDVPIETFIKPLRLTHYTNGSQHFHPIVFVSTNEAAIDVAFASARHYDGVYLMHTSTESNEMYFRAGILEANCCVLLAEKSGQRVMDGESLDSRAIFRYLTVQKILEKHSQTMHVDFAVFVEMTASSTIKVLNTTLTKRIKHSVLSSNPKQGRGNLMQPRRAVPHVGVILESYELNHLKRFNRS</sequence>
<keyword evidence="5" id="KW-0631">Potassium channel</keyword>
<dbReference type="SUPFAM" id="SSF81324">
    <property type="entry name" value="Voltage-gated potassium channels"/>
    <property type="match status" value="1"/>
</dbReference>